<dbReference type="Proteomes" id="UP001152795">
    <property type="component" value="Unassembled WGS sequence"/>
</dbReference>
<keyword evidence="2" id="KW-1133">Transmembrane helix</keyword>
<accession>A0A6S7IB42</accession>
<feature type="region of interest" description="Disordered" evidence="1">
    <location>
        <begin position="178"/>
        <end position="201"/>
    </location>
</feature>
<dbReference type="EMBL" id="CACRXK020007826">
    <property type="protein sequence ID" value="CAB4013290.1"/>
    <property type="molecule type" value="Genomic_DNA"/>
</dbReference>
<feature type="compositionally biased region" description="Basic and acidic residues" evidence="1">
    <location>
        <begin position="191"/>
        <end position="201"/>
    </location>
</feature>
<dbReference type="AlphaFoldDB" id="A0A6S7IB42"/>
<evidence type="ECO:0000256" key="2">
    <source>
        <dbReference type="SAM" id="Phobius"/>
    </source>
</evidence>
<proteinExistence type="predicted"/>
<keyword evidence="4" id="KW-1185">Reference proteome</keyword>
<evidence type="ECO:0000256" key="1">
    <source>
        <dbReference type="SAM" id="MobiDB-lite"/>
    </source>
</evidence>
<evidence type="ECO:0000313" key="3">
    <source>
        <dbReference type="EMBL" id="CAB4013290.1"/>
    </source>
</evidence>
<feature type="transmembrane region" description="Helical" evidence="2">
    <location>
        <begin position="20"/>
        <end position="43"/>
    </location>
</feature>
<dbReference type="PROSITE" id="PS51257">
    <property type="entry name" value="PROKAR_LIPOPROTEIN"/>
    <property type="match status" value="1"/>
</dbReference>
<reference evidence="3" key="1">
    <citation type="submission" date="2020-04" db="EMBL/GenBank/DDBJ databases">
        <authorList>
            <person name="Alioto T."/>
            <person name="Alioto T."/>
            <person name="Gomez Garrido J."/>
        </authorList>
    </citation>
    <scope>NUCLEOTIDE SEQUENCE</scope>
    <source>
        <strain evidence="3">A484AB</strain>
    </source>
</reference>
<gene>
    <name evidence="3" type="ORF">PACLA_8A046347</name>
</gene>
<name>A0A6S7IB42_PARCT</name>
<dbReference type="OrthoDB" id="5986814at2759"/>
<protein>
    <submittedName>
        <fullName evidence="3">Uncharacterized protein</fullName>
    </submittedName>
</protein>
<sequence>MRAILRTLLFAQILIMSLPTWIIISTSLACFTAVFMITTFCVLARAVRGYKELGTGSPFKLTYSKRKPSTRNDNLHKSLASSRACSLKSLHAYESNLAIEAERDSRHIFERSSAFEYWWDDNNKFTTPKPSGRFHTIPMFYHGGRKEFGKAGNSGNGLEKMSNVDRMSRQNAASWAGNIDRTGYDAVNPEDNNKPTGDLKL</sequence>
<keyword evidence="2" id="KW-0472">Membrane</keyword>
<keyword evidence="2" id="KW-0812">Transmembrane</keyword>
<evidence type="ECO:0000313" key="4">
    <source>
        <dbReference type="Proteomes" id="UP001152795"/>
    </source>
</evidence>
<comment type="caution">
    <text evidence="3">The sequence shown here is derived from an EMBL/GenBank/DDBJ whole genome shotgun (WGS) entry which is preliminary data.</text>
</comment>
<organism evidence="3 4">
    <name type="scientific">Paramuricea clavata</name>
    <name type="common">Red gorgonian</name>
    <name type="synonym">Violescent sea-whip</name>
    <dbReference type="NCBI Taxonomy" id="317549"/>
    <lineage>
        <taxon>Eukaryota</taxon>
        <taxon>Metazoa</taxon>
        <taxon>Cnidaria</taxon>
        <taxon>Anthozoa</taxon>
        <taxon>Octocorallia</taxon>
        <taxon>Malacalcyonacea</taxon>
        <taxon>Plexauridae</taxon>
        <taxon>Paramuricea</taxon>
    </lineage>
</organism>